<feature type="compositionally biased region" description="Low complexity" evidence="5">
    <location>
        <begin position="1497"/>
        <end position="1522"/>
    </location>
</feature>
<name>A0A0D0DMN2_9AGAM</name>
<dbReference type="Proteomes" id="UP000054538">
    <property type="component" value="Unassembled WGS sequence"/>
</dbReference>
<evidence type="ECO:0000256" key="1">
    <source>
        <dbReference type="ARBA" id="ARBA00004245"/>
    </source>
</evidence>
<comment type="subcellular location">
    <subcellularLocation>
        <location evidence="1">Cytoplasm</location>
        <location evidence="1">Cytoskeleton</location>
    </subcellularLocation>
</comment>
<keyword evidence="8" id="KW-1185">Reference proteome</keyword>
<dbReference type="EMBL" id="KN824844">
    <property type="protein sequence ID" value="KIL00013.1"/>
    <property type="molecule type" value="Genomic_DNA"/>
</dbReference>
<feature type="compositionally biased region" description="Polar residues" evidence="5">
    <location>
        <begin position="1529"/>
        <end position="1542"/>
    </location>
</feature>
<dbReference type="HOGENOM" id="CLU_002695_0_0_1"/>
<reference evidence="7 8" key="1">
    <citation type="submission" date="2014-04" db="EMBL/GenBank/DDBJ databases">
        <authorList>
            <consortium name="DOE Joint Genome Institute"/>
            <person name="Kuo A."/>
            <person name="Kohler A."/>
            <person name="Jargeat P."/>
            <person name="Nagy L.G."/>
            <person name="Floudas D."/>
            <person name="Copeland A."/>
            <person name="Barry K.W."/>
            <person name="Cichocki N."/>
            <person name="Veneault-Fourrey C."/>
            <person name="LaButti K."/>
            <person name="Lindquist E.A."/>
            <person name="Lipzen A."/>
            <person name="Lundell T."/>
            <person name="Morin E."/>
            <person name="Murat C."/>
            <person name="Sun H."/>
            <person name="Tunlid A."/>
            <person name="Henrissat B."/>
            <person name="Grigoriev I.V."/>
            <person name="Hibbett D.S."/>
            <person name="Martin F."/>
            <person name="Nordberg H.P."/>
            <person name="Cantor M.N."/>
            <person name="Hua S.X."/>
        </authorList>
    </citation>
    <scope>NUCLEOTIDE SEQUENCE [LARGE SCALE GENOMIC DNA]</scope>
    <source>
        <strain evidence="7 8">Ve08.2h10</strain>
    </source>
</reference>
<organism evidence="7 8">
    <name type="scientific">Paxillus rubicundulus Ve08.2h10</name>
    <dbReference type="NCBI Taxonomy" id="930991"/>
    <lineage>
        <taxon>Eukaryota</taxon>
        <taxon>Fungi</taxon>
        <taxon>Dikarya</taxon>
        <taxon>Basidiomycota</taxon>
        <taxon>Agaricomycotina</taxon>
        <taxon>Agaricomycetes</taxon>
        <taxon>Agaricomycetidae</taxon>
        <taxon>Boletales</taxon>
        <taxon>Paxilineae</taxon>
        <taxon>Paxillaceae</taxon>
        <taxon>Paxillus</taxon>
    </lineage>
</organism>
<feature type="compositionally biased region" description="Pro residues" evidence="5">
    <location>
        <begin position="1667"/>
        <end position="1679"/>
    </location>
</feature>
<accession>A0A0D0DMN2</accession>
<dbReference type="Gene3D" id="3.30.920.20">
    <property type="entry name" value="Gas2-like domain"/>
    <property type="match status" value="1"/>
</dbReference>
<keyword evidence="4" id="KW-0175">Coiled coil</keyword>
<feature type="compositionally biased region" description="Low complexity" evidence="5">
    <location>
        <begin position="1431"/>
        <end position="1445"/>
    </location>
</feature>
<feature type="region of interest" description="Disordered" evidence="5">
    <location>
        <begin position="1666"/>
        <end position="1685"/>
    </location>
</feature>
<protein>
    <recommendedName>
        <fullName evidence="6">GAR domain-containing protein</fullName>
    </recommendedName>
</protein>
<feature type="compositionally biased region" description="Polar residues" evidence="5">
    <location>
        <begin position="1451"/>
        <end position="1478"/>
    </location>
</feature>
<feature type="compositionally biased region" description="Low complexity" evidence="5">
    <location>
        <begin position="1392"/>
        <end position="1405"/>
    </location>
</feature>
<feature type="compositionally biased region" description="Polar residues" evidence="5">
    <location>
        <begin position="1691"/>
        <end position="1705"/>
    </location>
</feature>
<dbReference type="OrthoDB" id="10017054at2759"/>
<dbReference type="InterPro" id="IPR036534">
    <property type="entry name" value="GAR_dom_sf"/>
</dbReference>
<evidence type="ECO:0000313" key="7">
    <source>
        <dbReference type="EMBL" id="KIL00013.1"/>
    </source>
</evidence>
<evidence type="ECO:0000256" key="4">
    <source>
        <dbReference type="SAM" id="Coils"/>
    </source>
</evidence>
<feature type="compositionally biased region" description="Basic and acidic residues" evidence="5">
    <location>
        <begin position="43"/>
        <end position="52"/>
    </location>
</feature>
<proteinExistence type="predicted"/>
<dbReference type="GO" id="GO:0008017">
    <property type="term" value="F:microtubule binding"/>
    <property type="evidence" value="ECO:0007669"/>
    <property type="project" value="InterPro"/>
</dbReference>
<feature type="compositionally biased region" description="Polar residues" evidence="5">
    <location>
        <begin position="1"/>
        <end position="10"/>
    </location>
</feature>
<dbReference type="GO" id="GO:0005856">
    <property type="term" value="C:cytoskeleton"/>
    <property type="evidence" value="ECO:0007669"/>
    <property type="project" value="UniProtKB-SubCell"/>
</dbReference>
<evidence type="ECO:0000256" key="2">
    <source>
        <dbReference type="ARBA" id="ARBA00022490"/>
    </source>
</evidence>
<evidence type="ECO:0000259" key="6">
    <source>
        <dbReference type="PROSITE" id="PS51460"/>
    </source>
</evidence>
<evidence type="ECO:0000313" key="8">
    <source>
        <dbReference type="Proteomes" id="UP000054538"/>
    </source>
</evidence>
<feature type="region of interest" description="Disordered" evidence="5">
    <location>
        <begin position="1345"/>
        <end position="1552"/>
    </location>
</feature>
<feature type="region of interest" description="Disordered" evidence="5">
    <location>
        <begin position="1"/>
        <end position="62"/>
    </location>
</feature>
<feature type="region of interest" description="Disordered" evidence="5">
    <location>
        <begin position="1275"/>
        <end position="1294"/>
    </location>
</feature>
<evidence type="ECO:0000256" key="5">
    <source>
        <dbReference type="SAM" id="MobiDB-lite"/>
    </source>
</evidence>
<feature type="region of interest" description="Disordered" evidence="5">
    <location>
        <begin position="1691"/>
        <end position="1752"/>
    </location>
</feature>
<keyword evidence="3" id="KW-0206">Cytoskeleton</keyword>
<dbReference type="SMART" id="SM00243">
    <property type="entry name" value="GAS2"/>
    <property type="match status" value="1"/>
</dbReference>
<dbReference type="PANTHER" id="PTHR45615:SF80">
    <property type="entry name" value="GRIP DOMAIN-CONTAINING PROTEIN"/>
    <property type="match status" value="1"/>
</dbReference>
<dbReference type="Pfam" id="PF02187">
    <property type="entry name" value="GAS2"/>
    <property type="match status" value="1"/>
</dbReference>
<dbReference type="PROSITE" id="PS51460">
    <property type="entry name" value="GAR"/>
    <property type="match status" value="1"/>
</dbReference>
<gene>
    <name evidence="7" type="ORF">PAXRUDRAFT_822110</name>
</gene>
<keyword evidence="2" id="KW-0963">Cytoplasm</keyword>
<evidence type="ECO:0000256" key="3">
    <source>
        <dbReference type="ARBA" id="ARBA00023212"/>
    </source>
</evidence>
<feature type="coiled-coil region" evidence="4">
    <location>
        <begin position="985"/>
        <end position="1014"/>
    </location>
</feature>
<dbReference type="STRING" id="930991.A0A0D0DMN2"/>
<feature type="coiled-coil region" evidence="4">
    <location>
        <begin position="864"/>
        <end position="891"/>
    </location>
</feature>
<dbReference type="InterPro" id="IPR003108">
    <property type="entry name" value="GAR_dom"/>
</dbReference>
<feature type="region of interest" description="Disordered" evidence="5">
    <location>
        <begin position="617"/>
        <end position="638"/>
    </location>
</feature>
<sequence>MSSDPSTSGAASVAQEFSPDMASGTPPPAVSRHAFPGAGLKDITQEDAHDPQDTQEETLESHEVIELQAFSERKAWIEEKIMFLEQLPPIEVFVGSDALRRSAESIPGLPTREQLQGWLAEHDRIEKETEIFDSGELKKLRMFTKAATQRHLSPEDTDLIELTLTTIYELDKLLHLLRDRSENLDLLGVRLTWEEQRAAAWADLKKLLSDIETFLITRARWSPSIYEFMAKPEEKPSTRRGSIASMASDTSATSNAGFSRSARFKLAELLSRDAAQFAGRASSLRHGRISAVGKVLDKLIENSRKPVPEELLDEQDRLEEKGINEMEDVGKFVMDIVTQWRKADELYVETMKDQSAAQNLLEEIETAKLYHPTPRQSSSFASRADTLVKRLALRGNPMSIPSLFPRPVHPLFPEQVSFNDSLIQSLSAEFANAADLVAKVDALAKEYRSSYEAVKGIDVLSQMADEVLSKFNAIIDRLSNGITGCDGDGSPPDLSSTTCLQPTAHAAFLTLLPVSLAEAEQTTSAVDKLICSYHLALLNLDRPGIELTFTQNARVLLGALVSARDRSHFLIDDTNARVGRLRVVRRVWSVMNDALAKLQNIQNEVGEMMERERWKKRVGTNTDPMTPETPPSQALDPSVPSSDMLERLDNVRQTLLHDITIPLASLSSTLEISLESFLTQTSDRLVGRLENVKQMVQLLDAIRSQSTIMVSLREEVDGLLVQIEDLNIRYDASIEEVLSGDLSLERIPEMQLELQIGASSLRDSVETFTDSIVRRVPFVSQSSCKQDSTTTFIRKKFSSADLRLGSSQLPVAIELPFTLTSLDDCVRADCNSFVMRLGGELEDLQRRAGHFQLARVAKDVDAAISSATGDLREVTQELKSLQSTLSSILQSDQKLQQLQALSHDVQGHSTENRSRLSRSLSLIRESLRQMESIPVSHDLHLYENLLASRRRAVDDLEIKVNSWSDRAAMLRGEVSETLLLESRRLDALRVQREKEAEEKRKQEERQRLAEQTRLRELDRVETEQRLRKQLAQEEAERLARGAAERQAREQVVHEEAERRLREQEREPQEAERQKATAVRQESEVKAMQVEERLELEKSEQVETEERELQSNKGIEKVSEHGWKKSTTVFTTSIAPAHLEEDVFGFRVAPSASPTKSQEESDLFDKIVSLRKRLRSIGINEVARPLGTSALAAQLPTLEQYGSMNARFASILSACTALPSSSLLLTTDLELRSLRTEVDASRDLVHRIRQLADFAGVANKCDMALSDLLEHIDSYPSPPTGPLSSTHVSTPRLPPEEQLSARIGFTRRTFAQVATYLQPINDDPRTIAEYQRIQQTWIELEEMANERVGGRKSRSSSVLSSGRDSSASVSVVSSQSGASRPSALNISHSRKASGYSSLSVRGSSRGKFLTPKHPPSRRAVSGSSDTYRRSSSKLSTTSVDTTRSVSGPIVSGSPTFSPSVSGSTFASRQRTASLSSNVASPAPRPYLMLRPRAETRSRVSPTPSDVSSTSRTNPPRSSSSMSTWARAPRQSFSRASRVQTPPRKTQPAPKKAYVANPQNKLDVAVGDVVNKLPVNINVEVVADTWKDQSGKYWIGDQEPKLCFCRILRSQTVMVRVGGGWQELSKFIKDHFADLFRIMPADPSPRVGSREEKWISSATLFEALEIITSPPPPRTPEPRGPFVPSFTLSTPSAHSPLSVKSTPTSGSPLAPLQFMRRADPDGPPIRPVTPSKPPLHRPRTNIPSTPARHALWRP</sequence>
<dbReference type="InParanoid" id="A0A0D0DMN2"/>
<feature type="domain" description="GAR" evidence="6">
    <location>
        <begin position="1555"/>
        <end position="1633"/>
    </location>
</feature>
<feature type="region of interest" description="Disordered" evidence="5">
    <location>
        <begin position="1037"/>
        <end position="1085"/>
    </location>
</feature>
<reference evidence="8" key="2">
    <citation type="submission" date="2015-01" db="EMBL/GenBank/DDBJ databases">
        <title>Evolutionary Origins and Diversification of the Mycorrhizal Mutualists.</title>
        <authorList>
            <consortium name="DOE Joint Genome Institute"/>
            <consortium name="Mycorrhizal Genomics Consortium"/>
            <person name="Kohler A."/>
            <person name="Kuo A."/>
            <person name="Nagy L.G."/>
            <person name="Floudas D."/>
            <person name="Copeland A."/>
            <person name="Barry K.W."/>
            <person name="Cichocki N."/>
            <person name="Veneault-Fourrey C."/>
            <person name="LaButti K."/>
            <person name="Lindquist E.A."/>
            <person name="Lipzen A."/>
            <person name="Lundell T."/>
            <person name="Morin E."/>
            <person name="Murat C."/>
            <person name="Riley R."/>
            <person name="Ohm R."/>
            <person name="Sun H."/>
            <person name="Tunlid A."/>
            <person name="Henrissat B."/>
            <person name="Grigoriev I.V."/>
            <person name="Hibbett D.S."/>
            <person name="Martin F."/>
        </authorList>
    </citation>
    <scope>NUCLEOTIDE SEQUENCE [LARGE SCALE GENOMIC DNA]</scope>
    <source>
        <strain evidence="8">Ve08.2h10</strain>
    </source>
</reference>
<dbReference type="PANTHER" id="PTHR45615">
    <property type="entry name" value="MYOSIN HEAVY CHAIN, NON-MUSCLE"/>
    <property type="match status" value="1"/>
</dbReference>
<feature type="compositionally biased region" description="Pro residues" evidence="5">
    <location>
        <begin position="1719"/>
        <end position="1731"/>
    </location>
</feature>
<dbReference type="SUPFAM" id="SSF143575">
    <property type="entry name" value="GAS2 domain-like"/>
    <property type="match status" value="1"/>
</dbReference>
<feature type="compositionally biased region" description="Low complexity" evidence="5">
    <location>
        <begin position="1354"/>
        <end position="1382"/>
    </location>
</feature>